<reference evidence="1" key="1">
    <citation type="submission" date="2023-10" db="EMBL/GenBank/DDBJ databases">
        <title>Whole genome sequencing of actinobacterial strain Amycolatopsis sp. (BCA-696) identifies the underlying plant growth-promoting genes.</title>
        <authorList>
            <person name="Gandham P."/>
            <person name="Vadla N."/>
            <person name="Saji A."/>
            <person name="Srinivas V."/>
            <person name="Ruperao P."/>
            <person name="Selvanayagam S."/>
            <person name="Saxena R.K."/>
            <person name="Rathore A."/>
            <person name="Gopalakrishnan S."/>
            <person name="Thakur V."/>
        </authorList>
    </citation>
    <scope>NUCLEOTIDE SEQUENCE</scope>
    <source>
        <strain evidence="1">BCA-696</strain>
    </source>
</reference>
<dbReference type="Proteomes" id="UP001456344">
    <property type="component" value="Chromosome"/>
</dbReference>
<sequence length="82" mass="8944">MNHDEGTEHHKPPSAVLGFLTGVQLTLAAVAWTDLAMRPAIEIRGTKKAWALIIAINFIGPIAYLTYGRRPLDPGARPAERV</sequence>
<evidence type="ECO:0000313" key="2">
    <source>
        <dbReference type="Proteomes" id="UP001456344"/>
    </source>
</evidence>
<proteinExistence type="predicted"/>
<dbReference type="EMBL" id="CP150484">
    <property type="protein sequence ID" value="WYW18196.1"/>
    <property type="molecule type" value="Genomic_DNA"/>
</dbReference>
<protein>
    <submittedName>
        <fullName evidence="1">PLDc N-terminal domain-containing protein</fullName>
    </submittedName>
</protein>
<accession>A0ACD5BFM7</accession>
<gene>
    <name evidence="1" type="ORF">LCL61_21875</name>
</gene>
<organism evidence="1 2">
    <name type="scientific">Amycolatopsis coloradensis</name>
    <dbReference type="NCBI Taxonomy" id="76021"/>
    <lineage>
        <taxon>Bacteria</taxon>
        <taxon>Bacillati</taxon>
        <taxon>Actinomycetota</taxon>
        <taxon>Actinomycetes</taxon>
        <taxon>Pseudonocardiales</taxon>
        <taxon>Pseudonocardiaceae</taxon>
        <taxon>Amycolatopsis</taxon>
    </lineage>
</organism>
<evidence type="ECO:0000313" key="1">
    <source>
        <dbReference type="EMBL" id="WYW18196.1"/>
    </source>
</evidence>
<name>A0ACD5BFM7_9PSEU</name>
<keyword evidence="2" id="KW-1185">Reference proteome</keyword>